<dbReference type="SUPFAM" id="SSF52172">
    <property type="entry name" value="CheY-like"/>
    <property type="match status" value="1"/>
</dbReference>
<dbReference type="SMART" id="SM00448">
    <property type="entry name" value="REC"/>
    <property type="match status" value="1"/>
</dbReference>
<dbReference type="CDD" id="cd00156">
    <property type="entry name" value="REC"/>
    <property type="match status" value="1"/>
</dbReference>
<dbReference type="eggNOG" id="ENOG5032Y55">
    <property type="taxonomic scope" value="Bacteria"/>
</dbReference>
<dbReference type="PROSITE" id="PS50110">
    <property type="entry name" value="RESPONSE_REGULATORY"/>
    <property type="match status" value="1"/>
</dbReference>
<dbReference type="InterPro" id="IPR011006">
    <property type="entry name" value="CheY-like_superfamily"/>
</dbReference>
<reference evidence="3 4" key="1">
    <citation type="journal article" date="2015" name="Antonie Van Leeuwenhoek">
        <title>Pseudooceanicola atlanticus gen. nov. sp. nov., isolated from surface seawater of the Atlantic Ocean and reclassification of Oceanicola batsensis, Oceanicola marinus, Oceanicola nitratireducens, Oceanicola nanhaiensis, Oceanicola antarcticus and Oceanicola flagellatus, as Pseudooceanicola batsensis comb. nov., Pseudooceanicola marinus comb. nov., Pseudooceanicola nitratireducens comb. nov., Pseudooceanicola nanhaiensis comb. nov., Pseudooceanicola antarcticus comb. nov., and Pseudooceanicola flagellatus comb. nov.</title>
        <authorList>
            <person name="Lai Q."/>
            <person name="Li G."/>
            <person name="Liu X."/>
            <person name="Du Y."/>
            <person name="Sun F."/>
            <person name="Shao Z."/>
        </authorList>
    </citation>
    <scope>NUCLEOTIDE SEQUENCE [LARGE SCALE GENOMIC DNA]</scope>
    <source>
        <strain evidence="3 4">22II-s11g</strain>
    </source>
</reference>
<evidence type="ECO:0000256" key="1">
    <source>
        <dbReference type="PROSITE-ProRule" id="PRU00169"/>
    </source>
</evidence>
<proteinExistence type="predicted"/>
<feature type="modified residue" description="4-aspartylphosphate" evidence="1">
    <location>
        <position position="59"/>
    </location>
</feature>
<dbReference type="GO" id="GO:0000160">
    <property type="term" value="P:phosphorelay signal transduction system"/>
    <property type="evidence" value="ECO:0007669"/>
    <property type="project" value="InterPro"/>
</dbReference>
<evidence type="ECO:0000313" key="4">
    <source>
        <dbReference type="Proteomes" id="UP000030004"/>
    </source>
</evidence>
<comment type="caution">
    <text evidence="3">The sequence shown here is derived from an EMBL/GenBank/DDBJ whole genome shotgun (WGS) entry which is preliminary data.</text>
</comment>
<evidence type="ECO:0000313" key="3">
    <source>
        <dbReference type="EMBL" id="KGM49075.1"/>
    </source>
</evidence>
<dbReference type="EMBL" id="AQQX01000003">
    <property type="protein sequence ID" value="KGM49075.1"/>
    <property type="molecule type" value="Genomic_DNA"/>
</dbReference>
<name>A0A0A0EFH9_9RHOB</name>
<dbReference type="Gene3D" id="3.40.50.2300">
    <property type="match status" value="1"/>
</dbReference>
<dbReference type="Pfam" id="PF00072">
    <property type="entry name" value="Response_reg"/>
    <property type="match status" value="1"/>
</dbReference>
<dbReference type="AlphaFoldDB" id="A0A0A0EFH9"/>
<gene>
    <name evidence="3" type="ORF">ATO9_10370</name>
</gene>
<keyword evidence="1" id="KW-0597">Phosphoprotein</keyword>
<sequence>MTGAAKIRCLVVEDSEVDRLRFSRIFSHAKPACSVDFAPSLSSARTKLMDEDYQMIFLDNSLRDGLGADFAMELAGSRRMGAIPIVMVSDWPSPFMYAKARSANVKEVLTKDQFNSNVLQGLLPYGMTRH</sequence>
<evidence type="ECO:0000259" key="2">
    <source>
        <dbReference type="PROSITE" id="PS50110"/>
    </source>
</evidence>
<protein>
    <recommendedName>
        <fullName evidence="2">Response regulatory domain-containing protein</fullName>
    </recommendedName>
</protein>
<dbReference type="Proteomes" id="UP000030004">
    <property type="component" value="Unassembled WGS sequence"/>
</dbReference>
<organism evidence="3 4">
    <name type="scientific">Pseudooceanicola atlanticus</name>
    <dbReference type="NCBI Taxonomy" id="1461694"/>
    <lineage>
        <taxon>Bacteria</taxon>
        <taxon>Pseudomonadati</taxon>
        <taxon>Pseudomonadota</taxon>
        <taxon>Alphaproteobacteria</taxon>
        <taxon>Rhodobacterales</taxon>
        <taxon>Paracoccaceae</taxon>
        <taxon>Pseudooceanicola</taxon>
    </lineage>
</organism>
<dbReference type="STRING" id="1461694.ATO9_10370"/>
<dbReference type="InterPro" id="IPR001789">
    <property type="entry name" value="Sig_transdc_resp-reg_receiver"/>
</dbReference>
<dbReference type="OrthoDB" id="9789181at2"/>
<feature type="domain" description="Response regulatory" evidence="2">
    <location>
        <begin position="8"/>
        <end position="126"/>
    </location>
</feature>
<dbReference type="RefSeq" id="WP_043748072.1">
    <property type="nucleotide sequence ID" value="NZ_AQQX01000003.1"/>
</dbReference>
<accession>A0A0A0EFH9</accession>
<keyword evidence="4" id="KW-1185">Reference proteome</keyword>